<comment type="caution">
    <text evidence="5">The sequence shown here is derived from an EMBL/GenBank/DDBJ whole genome shotgun (WGS) entry which is preliminary data.</text>
</comment>
<feature type="domain" description="Baseplate protein J-like barrel" evidence="2">
    <location>
        <begin position="90"/>
        <end position="169"/>
    </location>
</feature>
<evidence type="ECO:0000313" key="6">
    <source>
        <dbReference type="Proteomes" id="UP001597299"/>
    </source>
</evidence>
<proteinExistence type="inferred from homology"/>
<organism evidence="5 6">
    <name type="scientific">Ancylobacter oerskovii</name>
    <dbReference type="NCBI Taxonomy" id="459519"/>
    <lineage>
        <taxon>Bacteria</taxon>
        <taxon>Pseudomonadati</taxon>
        <taxon>Pseudomonadota</taxon>
        <taxon>Alphaproteobacteria</taxon>
        <taxon>Hyphomicrobiales</taxon>
        <taxon>Xanthobacteraceae</taxon>
        <taxon>Ancylobacter</taxon>
    </lineage>
</organism>
<gene>
    <name evidence="5" type="ORF">ACFSNC_20955</name>
</gene>
<evidence type="ECO:0000259" key="3">
    <source>
        <dbReference type="Pfam" id="PF26078"/>
    </source>
</evidence>
<dbReference type="Pfam" id="PF26078">
    <property type="entry name" value="Baseplate_J_M"/>
    <property type="match status" value="1"/>
</dbReference>
<dbReference type="Proteomes" id="UP001597299">
    <property type="component" value="Unassembled WGS sequence"/>
</dbReference>
<evidence type="ECO:0000259" key="4">
    <source>
        <dbReference type="Pfam" id="PF26079"/>
    </source>
</evidence>
<dbReference type="EMBL" id="JBHUHD010000001">
    <property type="protein sequence ID" value="MFD2142884.1"/>
    <property type="molecule type" value="Genomic_DNA"/>
</dbReference>
<evidence type="ECO:0000259" key="2">
    <source>
        <dbReference type="Pfam" id="PF04865"/>
    </source>
</evidence>
<dbReference type="Pfam" id="PF04865">
    <property type="entry name" value="Baseplate_J"/>
    <property type="match status" value="1"/>
</dbReference>
<evidence type="ECO:0000313" key="5">
    <source>
        <dbReference type="EMBL" id="MFD2142884.1"/>
    </source>
</evidence>
<sequence length="348" mass="36758">MPLNLPVLPDIRRQVRDDIAAHFPGADATVPNSNMRVLADANSGLADGAYRYLETLAREMLPDTAVFWLDRHGRIWIGPKQAATFAEGEIVITGTAGTPVDAGTELNVGNIRIETLAAATASPGGTTIAARCTEPGPQGNLMAGGTATFLSAIPGVNALAAIPADWAGGADTEGTESYRDRLLERIRKPPQGGAVRDYIAWAREVTGVTRAWAAQEMGEGTVTVRFVMDDLRPPNGIPTTDDCDLVFAHIDPLRPVAAKRLFVLAPVEKPVDFTIANLTPDTSAIRSAIAASVRQMLRRRAAPGVTISRSWIAEAVSAAAGEDSHDLTASNVTCLPGEMGVLGTITYV</sequence>
<dbReference type="InterPro" id="IPR052399">
    <property type="entry name" value="Phage_Baseplate_Assmbl_Protein"/>
</dbReference>
<dbReference type="RefSeq" id="WP_213356160.1">
    <property type="nucleotide sequence ID" value="NZ_JAHBGB010000044.1"/>
</dbReference>
<dbReference type="InterPro" id="IPR058531">
    <property type="entry name" value="Baseplate_J_M"/>
</dbReference>
<feature type="domain" description="Baseplate J-like C-terminal" evidence="4">
    <location>
        <begin position="272"/>
        <end position="347"/>
    </location>
</feature>
<accession>A0ABW4Z2U2</accession>
<evidence type="ECO:0000256" key="1">
    <source>
        <dbReference type="ARBA" id="ARBA00038087"/>
    </source>
</evidence>
<comment type="similarity">
    <text evidence="1">Belongs to the Mu gp47/PBSX XkdT family.</text>
</comment>
<keyword evidence="6" id="KW-1185">Reference proteome</keyword>
<dbReference type="InterPro" id="IPR006949">
    <property type="entry name" value="Barrel_Baseplate_J-like"/>
</dbReference>
<protein>
    <submittedName>
        <fullName evidence="5">Baseplate J/gp47 family protein</fullName>
    </submittedName>
</protein>
<feature type="domain" description="Baseplate J-like central" evidence="3">
    <location>
        <begin position="190"/>
        <end position="259"/>
    </location>
</feature>
<dbReference type="PANTHER" id="PTHR37829:SF3">
    <property type="entry name" value="PROTEIN JAYE-RELATED"/>
    <property type="match status" value="1"/>
</dbReference>
<dbReference type="Pfam" id="PF26079">
    <property type="entry name" value="Baseplate_J_C"/>
    <property type="match status" value="1"/>
</dbReference>
<dbReference type="PANTHER" id="PTHR37829">
    <property type="entry name" value="PHAGE-LIKE ELEMENT PBSX PROTEIN XKDT"/>
    <property type="match status" value="1"/>
</dbReference>
<dbReference type="InterPro" id="IPR058530">
    <property type="entry name" value="Baseplate_J-like_C"/>
</dbReference>
<reference evidence="6" key="1">
    <citation type="journal article" date="2019" name="Int. J. Syst. Evol. Microbiol.">
        <title>The Global Catalogue of Microorganisms (GCM) 10K type strain sequencing project: providing services to taxonomists for standard genome sequencing and annotation.</title>
        <authorList>
            <consortium name="The Broad Institute Genomics Platform"/>
            <consortium name="The Broad Institute Genome Sequencing Center for Infectious Disease"/>
            <person name="Wu L."/>
            <person name="Ma J."/>
        </authorList>
    </citation>
    <scope>NUCLEOTIDE SEQUENCE [LARGE SCALE GENOMIC DNA]</scope>
    <source>
        <strain evidence="6">CCM 7435</strain>
    </source>
</reference>
<name>A0ABW4Z2U2_9HYPH</name>